<evidence type="ECO:0000256" key="1">
    <source>
        <dbReference type="SAM" id="SignalP"/>
    </source>
</evidence>
<organism evidence="2 3">
    <name type="scientific">Epilithonimonas lactis</name>
    <dbReference type="NCBI Taxonomy" id="421072"/>
    <lineage>
        <taxon>Bacteria</taxon>
        <taxon>Pseudomonadati</taxon>
        <taxon>Bacteroidota</taxon>
        <taxon>Flavobacteriia</taxon>
        <taxon>Flavobacteriales</taxon>
        <taxon>Weeksellaceae</taxon>
        <taxon>Chryseobacterium group</taxon>
        <taxon>Epilithonimonas</taxon>
    </lineage>
</organism>
<reference evidence="2 3" key="1">
    <citation type="submission" date="2014-07" db="EMBL/GenBank/DDBJ databases">
        <title>Epilithonimonas lactis LMG 22401 Genome.</title>
        <authorList>
            <person name="Pipes S.E."/>
            <person name="Stropko S.J."/>
        </authorList>
    </citation>
    <scope>NUCLEOTIDE SEQUENCE [LARGE SCALE GENOMIC DNA]</scope>
    <source>
        <strain evidence="2 3">LMG 24401</strain>
    </source>
</reference>
<name>A0A085BJY4_9FLAO</name>
<dbReference type="PROSITE" id="PS51257">
    <property type="entry name" value="PROKAR_LIPOPROTEIN"/>
    <property type="match status" value="1"/>
</dbReference>
<gene>
    <name evidence="2" type="ORF">IO89_06925</name>
</gene>
<protein>
    <submittedName>
        <fullName evidence="2">Uncharacterized protein</fullName>
    </submittedName>
</protein>
<comment type="caution">
    <text evidence="2">The sequence shown here is derived from an EMBL/GenBank/DDBJ whole genome shotgun (WGS) entry which is preliminary data.</text>
</comment>
<proteinExistence type="predicted"/>
<evidence type="ECO:0000313" key="3">
    <source>
        <dbReference type="Proteomes" id="UP000028623"/>
    </source>
</evidence>
<feature type="chain" id="PRO_5001787105" evidence="1">
    <location>
        <begin position="20"/>
        <end position="139"/>
    </location>
</feature>
<dbReference type="Proteomes" id="UP000028623">
    <property type="component" value="Unassembled WGS sequence"/>
</dbReference>
<dbReference type="AlphaFoldDB" id="A0A085BJY4"/>
<feature type="signal peptide" evidence="1">
    <location>
        <begin position="1"/>
        <end position="19"/>
    </location>
</feature>
<evidence type="ECO:0000313" key="2">
    <source>
        <dbReference type="EMBL" id="KFC22779.1"/>
    </source>
</evidence>
<keyword evidence="1" id="KW-0732">Signal</keyword>
<dbReference type="EMBL" id="JPLY01000002">
    <property type="protein sequence ID" value="KFC22779.1"/>
    <property type="molecule type" value="Genomic_DNA"/>
</dbReference>
<accession>A0A085BJY4</accession>
<sequence>MKKALILSMISLSFASLISCNDNDDYPQIQEVFATKIDSVKIPMDTMTLGVTQEIKVYSTFTRGCEGIYSYDYNYTSDFIRTVANFAFKTNEACLDGTYVDGSRINFQPVKTGTYTFKFYTGKDTAGTNTYYEKNVVVE</sequence>
<keyword evidence="3" id="KW-1185">Reference proteome</keyword>
<dbReference type="RefSeq" id="WP_034974897.1">
    <property type="nucleotide sequence ID" value="NZ_FOFI01000004.1"/>
</dbReference>
<dbReference type="eggNOG" id="ENOG503150S">
    <property type="taxonomic scope" value="Bacteria"/>
</dbReference>
<dbReference type="STRING" id="421072.SAMN04488097_3304"/>